<sequence>MGPKRLKQLGNLPLKQLGLSRDGTGKIYSTSELYSDSIFLITPFLDARFGLRWIMHSKLPTELKLQLCKMIKRSVANAALQSRGAGRQEHNDTIAEPLPINTTNSNSPGVKRKTLW</sequence>
<dbReference type="Proteomes" id="UP000663852">
    <property type="component" value="Unassembled WGS sequence"/>
</dbReference>
<comment type="caution">
    <text evidence="2">The sequence shown here is derived from an EMBL/GenBank/DDBJ whole genome shotgun (WGS) entry which is preliminary data.</text>
</comment>
<evidence type="ECO:0000256" key="1">
    <source>
        <dbReference type="SAM" id="MobiDB-lite"/>
    </source>
</evidence>
<evidence type="ECO:0000313" key="3">
    <source>
        <dbReference type="EMBL" id="CAF1441460.1"/>
    </source>
</evidence>
<protein>
    <submittedName>
        <fullName evidence="2">Uncharacterized protein</fullName>
    </submittedName>
</protein>
<dbReference type="Proteomes" id="UP000663828">
    <property type="component" value="Unassembled WGS sequence"/>
</dbReference>
<name>A0A815EF80_ADIRI</name>
<accession>A0A815EF80</accession>
<keyword evidence="4" id="KW-1185">Reference proteome</keyword>
<feature type="region of interest" description="Disordered" evidence="1">
    <location>
        <begin position="81"/>
        <end position="116"/>
    </location>
</feature>
<reference evidence="2" key="1">
    <citation type="submission" date="2021-02" db="EMBL/GenBank/DDBJ databases">
        <authorList>
            <person name="Nowell W R."/>
        </authorList>
    </citation>
    <scope>NUCLEOTIDE SEQUENCE</scope>
</reference>
<dbReference type="EMBL" id="CAJNOR010002548">
    <property type="protein sequence ID" value="CAF1309602.1"/>
    <property type="molecule type" value="Genomic_DNA"/>
</dbReference>
<proteinExistence type="predicted"/>
<evidence type="ECO:0000313" key="2">
    <source>
        <dbReference type="EMBL" id="CAF1309602.1"/>
    </source>
</evidence>
<evidence type="ECO:0000313" key="4">
    <source>
        <dbReference type="Proteomes" id="UP000663828"/>
    </source>
</evidence>
<organism evidence="2 4">
    <name type="scientific">Adineta ricciae</name>
    <name type="common">Rotifer</name>
    <dbReference type="NCBI Taxonomy" id="249248"/>
    <lineage>
        <taxon>Eukaryota</taxon>
        <taxon>Metazoa</taxon>
        <taxon>Spiralia</taxon>
        <taxon>Gnathifera</taxon>
        <taxon>Rotifera</taxon>
        <taxon>Eurotatoria</taxon>
        <taxon>Bdelloidea</taxon>
        <taxon>Adinetida</taxon>
        <taxon>Adinetidae</taxon>
        <taxon>Adineta</taxon>
    </lineage>
</organism>
<dbReference type="EMBL" id="CAJNOJ010000419">
    <property type="protein sequence ID" value="CAF1441460.1"/>
    <property type="molecule type" value="Genomic_DNA"/>
</dbReference>
<dbReference type="AlphaFoldDB" id="A0A815EF80"/>
<gene>
    <name evidence="3" type="ORF">EDS130_LOCUS38903</name>
    <name evidence="2" type="ORF">XAT740_LOCUS29310</name>
</gene>